<evidence type="ECO:0000256" key="3">
    <source>
        <dbReference type="PROSITE-ProRule" id="PRU00358"/>
    </source>
</evidence>
<dbReference type="GO" id="GO:0005634">
    <property type="term" value="C:nucleus"/>
    <property type="evidence" value="ECO:0007669"/>
    <property type="project" value="UniProtKB-SubCell"/>
</dbReference>
<keyword evidence="2 3" id="KW-0539">Nucleus</keyword>
<reference evidence="6" key="1">
    <citation type="submission" date="2023-02" db="EMBL/GenBank/DDBJ databases">
        <title>Genome of toxic invasive species Heracleum sosnowskyi carries increased number of genes despite the absence of recent whole-genome duplications.</title>
        <authorList>
            <person name="Schelkunov M."/>
            <person name="Shtratnikova V."/>
            <person name="Makarenko M."/>
            <person name="Klepikova A."/>
            <person name="Omelchenko D."/>
            <person name="Novikova G."/>
            <person name="Obukhova E."/>
            <person name="Bogdanov V."/>
            <person name="Penin A."/>
            <person name="Logacheva M."/>
        </authorList>
    </citation>
    <scope>NUCLEOTIDE SEQUENCE</scope>
    <source>
        <strain evidence="6">Hsosn_3</strain>
        <tissue evidence="6">Leaf</tissue>
    </source>
</reference>
<dbReference type="Proteomes" id="UP001237642">
    <property type="component" value="Unassembled WGS sequence"/>
</dbReference>
<dbReference type="GO" id="GO:0005694">
    <property type="term" value="C:chromosome"/>
    <property type="evidence" value="ECO:0007669"/>
    <property type="project" value="UniProtKB-SubCell"/>
</dbReference>
<dbReference type="GO" id="GO:0003690">
    <property type="term" value="F:double-stranded DNA binding"/>
    <property type="evidence" value="ECO:0007669"/>
    <property type="project" value="TreeGrafter"/>
</dbReference>
<dbReference type="Gene3D" id="2.30.280.10">
    <property type="entry name" value="SRA-YDG"/>
    <property type="match status" value="2"/>
</dbReference>
<evidence type="ECO:0000256" key="1">
    <source>
        <dbReference type="ARBA" id="ARBA00004286"/>
    </source>
</evidence>
<dbReference type="AlphaFoldDB" id="A0AAD8HJQ2"/>
<feature type="compositionally biased region" description="Basic residues" evidence="4">
    <location>
        <begin position="121"/>
        <end position="132"/>
    </location>
</feature>
<sequence length="481" mass="53654">MSGDKLNSQKMSEDGMDEGADSGRVIVHALMANSCDPSSIMERPECNSRQIIVHQKDRSPNRKMHGDETDLESGLDRALSGPLVTGEWTLTNPDSLSISKAKKRNFSGKEKSKSGSEMKKFKNISSRKKSKKAASVQKNRYEDLYDSVMREDGDFSAERAEQIEGSSVSRAAGEFEVTLPPYGPNTSSHDMRNRVREALRLFQAVCRKILQGEEARTRGGEKSKSKEKIKRIDLLAAKIVKEKGKEVNTGNQILGAVPGVEVGDEFQYRVELAIVGIHRLYQAGIDSIKYKGDTNVAVSGCRFRGKLERGNLALKNSIDVKNYVRVIRGSKEIKASESAAAKAKTVMTYVYDGLYTVERFWQEEGAHGKLVFKFELRRLPGQPELAWKEVKKSNKSRSREGLCVNDISGGKEITPICAVNTLDDDKPPPFTYVTRMTYPDSFNLSPPKDVIAKVDAWMLKDARVQPKMEKFLTTSTGLLLR</sequence>
<dbReference type="InterPro" id="IPR003105">
    <property type="entry name" value="SRA_YDG"/>
</dbReference>
<feature type="region of interest" description="Disordered" evidence="4">
    <location>
        <begin position="1"/>
        <end position="21"/>
    </location>
</feature>
<keyword evidence="7" id="KW-1185">Reference proteome</keyword>
<name>A0AAD8HJQ2_9APIA</name>
<dbReference type="SUPFAM" id="SSF88697">
    <property type="entry name" value="PUA domain-like"/>
    <property type="match status" value="1"/>
</dbReference>
<organism evidence="6 7">
    <name type="scientific">Heracleum sosnowskyi</name>
    <dbReference type="NCBI Taxonomy" id="360622"/>
    <lineage>
        <taxon>Eukaryota</taxon>
        <taxon>Viridiplantae</taxon>
        <taxon>Streptophyta</taxon>
        <taxon>Embryophyta</taxon>
        <taxon>Tracheophyta</taxon>
        <taxon>Spermatophyta</taxon>
        <taxon>Magnoliopsida</taxon>
        <taxon>eudicotyledons</taxon>
        <taxon>Gunneridae</taxon>
        <taxon>Pentapetalae</taxon>
        <taxon>asterids</taxon>
        <taxon>campanulids</taxon>
        <taxon>Apiales</taxon>
        <taxon>Apiaceae</taxon>
        <taxon>Apioideae</taxon>
        <taxon>apioid superclade</taxon>
        <taxon>Tordylieae</taxon>
        <taxon>Tordyliinae</taxon>
        <taxon>Heracleum</taxon>
    </lineage>
</organism>
<dbReference type="InterPro" id="IPR036987">
    <property type="entry name" value="SRA-YDG_sf"/>
</dbReference>
<feature type="region of interest" description="Disordered" evidence="4">
    <location>
        <begin position="100"/>
        <end position="137"/>
    </location>
</feature>
<comment type="subcellular location">
    <subcellularLocation>
        <location evidence="1">Chromosome</location>
    </subcellularLocation>
    <subcellularLocation>
        <location evidence="3">Nucleus</location>
    </subcellularLocation>
</comment>
<dbReference type="SUPFAM" id="SSF82199">
    <property type="entry name" value="SET domain"/>
    <property type="match status" value="1"/>
</dbReference>
<dbReference type="InterPro" id="IPR015947">
    <property type="entry name" value="PUA-like_sf"/>
</dbReference>
<evidence type="ECO:0000313" key="6">
    <source>
        <dbReference type="EMBL" id="KAK1367573.1"/>
    </source>
</evidence>
<feature type="domain" description="YDG" evidence="5">
    <location>
        <begin position="212"/>
        <end position="378"/>
    </location>
</feature>
<dbReference type="SMART" id="SM00466">
    <property type="entry name" value="SRA"/>
    <property type="match status" value="1"/>
</dbReference>
<dbReference type="Pfam" id="PF02182">
    <property type="entry name" value="SAD_SRA"/>
    <property type="match status" value="2"/>
</dbReference>
<gene>
    <name evidence="6" type="ORF">POM88_033665</name>
</gene>
<evidence type="ECO:0000313" key="7">
    <source>
        <dbReference type="Proteomes" id="UP001237642"/>
    </source>
</evidence>
<dbReference type="EMBL" id="JAUIZM010000008">
    <property type="protein sequence ID" value="KAK1367573.1"/>
    <property type="molecule type" value="Genomic_DNA"/>
</dbReference>
<protein>
    <recommendedName>
        <fullName evidence="5">YDG domain-containing protein</fullName>
    </recommendedName>
</protein>
<proteinExistence type="predicted"/>
<reference evidence="6" key="2">
    <citation type="submission" date="2023-05" db="EMBL/GenBank/DDBJ databases">
        <authorList>
            <person name="Schelkunov M.I."/>
        </authorList>
    </citation>
    <scope>NUCLEOTIDE SEQUENCE</scope>
    <source>
        <strain evidence="6">Hsosn_3</strain>
        <tissue evidence="6">Leaf</tissue>
    </source>
</reference>
<accession>A0AAD8HJQ2</accession>
<dbReference type="Gene3D" id="2.170.270.10">
    <property type="entry name" value="SET domain"/>
    <property type="match status" value="1"/>
</dbReference>
<feature type="compositionally biased region" description="Polar residues" evidence="4">
    <location>
        <begin position="1"/>
        <end position="10"/>
    </location>
</feature>
<dbReference type="PANTHER" id="PTHR45660:SF46">
    <property type="entry name" value="HISTONE-LYSINE N-METHYLTRANSFERASE, H3 LYSINE-9 SPECIFIC SUVH6"/>
    <property type="match status" value="1"/>
</dbReference>
<evidence type="ECO:0000259" key="5">
    <source>
        <dbReference type="PROSITE" id="PS51015"/>
    </source>
</evidence>
<feature type="compositionally biased region" description="Basic and acidic residues" evidence="4">
    <location>
        <begin position="107"/>
        <end position="120"/>
    </location>
</feature>
<comment type="caution">
    <text evidence="6">The sequence shown here is derived from an EMBL/GenBank/DDBJ whole genome shotgun (WGS) entry which is preliminary data.</text>
</comment>
<dbReference type="GO" id="GO:0042054">
    <property type="term" value="F:histone methyltransferase activity"/>
    <property type="evidence" value="ECO:0007669"/>
    <property type="project" value="TreeGrafter"/>
</dbReference>
<dbReference type="PROSITE" id="PS51015">
    <property type="entry name" value="YDG"/>
    <property type="match status" value="1"/>
</dbReference>
<dbReference type="InterPro" id="IPR051357">
    <property type="entry name" value="H3K9_HMTase_SUVAR3-9"/>
</dbReference>
<evidence type="ECO:0000256" key="4">
    <source>
        <dbReference type="SAM" id="MobiDB-lite"/>
    </source>
</evidence>
<evidence type="ECO:0000256" key="2">
    <source>
        <dbReference type="ARBA" id="ARBA00023242"/>
    </source>
</evidence>
<dbReference type="PANTHER" id="PTHR45660">
    <property type="entry name" value="HISTONE-LYSINE N-METHYLTRANSFERASE SETMAR"/>
    <property type="match status" value="1"/>
</dbReference>
<dbReference type="InterPro" id="IPR046341">
    <property type="entry name" value="SET_dom_sf"/>
</dbReference>